<protein>
    <submittedName>
        <fullName evidence="1">Uncharacterized protein</fullName>
    </submittedName>
</protein>
<proteinExistence type="predicted"/>
<gene>
    <name evidence="1" type="ORF">A3A97_04020</name>
</gene>
<dbReference type="Proteomes" id="UP000176951">
    <property type="component" value="Unassembled WGS sequence"/>
</dbReference>
<name>A0A1G2PX95_9BACT</name>
<evidence type="ECO:0000313" key="1">
    <source>
        <dbReference type="EMBL" id="OHA52945.1"/>
    </source>
</evidence>
<comment type="caution">
    <text evidence="1">The sequence shown here is derived from an EMBL/GenBank/DDBJ whole genome shotgun (WGS) entry which is preliminary data.</text>
</comment>
<evidence type="ECO:0000313" key="2">
    <source>
        <dbReference type="Proteomes" id="UP000176951"/>
    </source>
</evidence>
<sequence length="94" mass="11138">MQRFNEASETKEKYKDELMRLGASSVHVNLRKQPNHGKTYNYRLVIIIKVPDHDHKTAIENFLAKQKHPGRLDRFQTEIIIIKKKPKHPRIDLP</sequence>
<organism evidence="1 2">
    <name type="scientific">Candidatus Terrybacteria bacterium RIFCSPLOWO2_01_FULL_40_23</name>
    <dbReference type="NCBI Taxonomy" id="1802366"/>
    <lineage>
        <taxon>Bacteria</taxon>
        <taxon>Candidatus Terryibacteriota</taxon>
    </lineage>
</organism>
<dbReference type="EMBL" id="MHSW01000002">
    <property type="protein sequence ID" value="OHA52945.1"/>
    <property type="molecule type" value="Genomic_DNA"/>
</dbReference>
<dbReference type="AlphaFoldDB" id="A0A1G2PX95"/>
<accession>A0A1G2PX95</accession>
<reference evidence="1 2" key="1">
    <citation type="journal article" date="2016" name="Nat. Commun.">
        <title>Thousands of microbial genomes shed light on interconnected biogeochemical processes in an aquifer system.</title>
        <authorList>
            <person name="Anantharaman K."/>
            <person name="Brown C.T."/>
            <person name="Hug L.A."/>
            <person name="Sharon I."/>
            <person name="Castelle C.J."/>
            <person name="Probst A.J."/>
            <person name="Thomas B.C."/>
            <person name="Singh A."/>
            <person name="Wilkins M.J."/>
            <person name="Karaoz U."/>
            <person name="Brodie E.L."/>
            <person name="Williams K.H."/>
            <person name="Hubbard S.S."/>
            <person name="Banfield J.F."/>
        </authorList>
    </citation>
    <scope>NUCLEOTIDE SEQUENCE [LARGE SCALE GENOMIC DNA]</scope>
</reference>